<dbReference type="Proteomes" id="UP001164539">
    <property type="component" value="Chromosome 4"/>
</dbReference>
<reference evidence="1 2" key="1">
    <citation type="journal article" date="2023" name="Science">
        <title>Complex scaffold remodeling in plant triterpene biosynthesis.</title>
        <authorList>
            <person name="De La Pena R."/>
            <person name="Hodgson H."/>
            <person name="Liu J.C."/>
            <person name="Stephenson M.J."/>
            <person name="Martin A.C."/>
            <person name="Owen C."/>
            <person name="Harkess A."/>
            <person name="Leebens-Mack J."/>
            <person name="Jimenez L.E."/>
            <person name="Osbourn A."/>
            <person name="Sattely E.S."/>
        </authorList>
    </citation>
    <scope>NUCLEOTIDE SEQUENCE [LARGE SCALE GENOMIC DNA]</scope>
    <source>
        <strain evidence="2">cv. JPN11</strain>
        <tissue evidence="1">Leaf</tissue>
    </source>
</reference>
<protein>
    <submittedName>
        <fullName evidence="1">Far1-related sequence 3</fullName>
    </submittedName>
</protein>
<dbReference type="EMBL" id="CM051397">
    <property type="protein sequence ID" value="KAJ4721383.1"/>
    <property type="molecule type" value="Genomic_DNA"/>
</dbReference>
<comment type="caution">
    <text evidence="1">The sequence shown here is derived from an EMBL/GenBank/DDBJ whole genome shotgun (WGS) entry which is preliminary data.</text>
</comment>
<name>A0ACC1YD17_MELAZ</name>
<proteinExistence type="predicted"/>
<organism evidence="1 2">
    <name type="scientific">Melia azedarach</name>
    <name type="common">Chinaberry tree</name>
    <dbReference type="NCBI Taxonomy" id="155640"/>
    <lineage>
        <taxon>Eukaryota</taxon>
        <taxon>Viridiplantae</taxon>
        <taxon>Streptophyta</taxon>
        <taxon>Embryophyta</taxon>
        <taxon>Tracheophyta</taxon>
        <taxon>Spermatophyta</taxon>
        <taxon>Magnoliopsida</taxon>
        <taxon>eudicotyledons</taxon>
        <taxon>Gunneridae</taxon>
        <taxon>Pentapetalae</taxon>
        <taxon>rosids</taxon>
        <taxon>malvids</taxon>
        <taxon>Sapindales</taxon>
        <taxon>Meliaceae</taxon>
        <taxon>Melia</taxon>
    </lineage>
</organism>
<gene>
    <name evidence="1" type="ORF">OWV82_009073</name>
</gene>
<sequence>MEGDTLYLQLHKLSAINSEEALDDILNTLWKTRKTGLRSTEKSRVQSLLNLSSPAQIDPVLACLRSLIRKCVRENFTSDDLLKLFPPDLSLDLQSSLILLLQKYQNQWKEEFSEEQHPLSRTSVSYHVKTSVPPSFTSFPFVTSTPQWPRQDDPITSFNQNDLGVCAPVVADTTVAPMAPMPLQCDFVPPGNVGSLPCLKSMTWTMEKCNSVPANRVAVISLKLQDYTKSSSGETEVKFQLTKDTLEAMLRSLTYISEQLSSMATTSSGPAHKKHKQ</sequence>
<evidence type="ECO:0000313" key="2">
    <source>
        <dbReference type="Proteomes" id="UP001164539"/>
    </source>
</evidence>
<evidence type="ECO:0000313" key="1">
    <source>
        <dbReference type="EMBL" id="KAJ4721383.1"/>
    </source>
</evidence>
<accession>A0ACC1YD17</accession>
<keyword evidence="2" id="KW-1185">Reference proteome</keyword>